<evidence type="ECO:0000259" key="3">
    <source>
        <dbReference type="PROSITE" id="PS50053"/>
    </source>
</evidence>
<dbReference type="PROSITE" id="PS50053">
    <property type="entry name" value="UBIQUITIN_2"/>
    <property type="match status" value="1"/>
</dbReference>
<dbReference type="GO" id="GO:0003729">
    <property type="term" value="F:mRNA binding"/>
    <property type="evidence" value="ECO:0007669"/>
    <property type="project" value="UniProtKB-ARBA"/>
</dbReference>
<gene>
    <name evidence="4" type="ORF">Tci_557001</name>
</gene>
<keyword evidence="2" id="KW-0832">Ubl conjugation</keyword>
<dbReference type="PRINTS" id="PR00348">
    <property type="entry name" value="UBIQUITIN"/>
</dbReference>
<organism evidence="4">
    <name type="scientific">Tanacetum cinerariifolium</name>
    <name type="common">Dalmatian daisy</name>
    <name type="synonym">Chrysanthemum cinerariifolium</name>
    <dbReference type="NCBI Taxonomy" id="118510"/>
    <lineage>
        <taxon>Eukaryota</taxon>
        <taxon>Viridiplantae</taxon>
        <taxon>Streptophyta</taxon>
        <taxon>Embryophyta</taxon>
        <taxon>Tracheophyta</taxon>
        <taxon>Spermatophyta</taxon>
        <taxon>Magnoliopsida</taxon>
        <taxon>eudicotyledons</taxon>
        <taxon>Gunneridae</taxon>
        <taxon>Pentapetalae</taxon>
        <taxon>asterids</taxon>
        <taxon>campanulids</taxon>
        <taxon>Asterales</taxon>
        <taxon>Asteraceae</taxon>
        <taxon>Asteroideae</taxon>
        <taxon>Anthemideae</taxon>
        <taxon>Anthemidinae</taxon>
        <taxon>Tanacetum</taxon>
    </lineage>
</organism>
<keyword evidence="1" id="KW-1017">Isopeptide bond</keyword>
<evidence type="ECO:0000256" key="2">
    <source>
        <dbReference type="ARBA" id="ARBA00022843"/>
    </source>
</evidence>
<dbReference type="SUPFAM" id="SSF54236">
    <property type="entry name" value="Ubiquitin-like"/>
    <property type="match status" value="2"/>
</dbReference>
<evidence type="ECO:0000313" key="4">
    <source>
        <dbReference type="EMBL" id="GEZ85028.1"/>
    </source>
</evidence>
<evidence type="ECO:0000256" key="1">
    <source>
        <dbReference type="ARBA" id="ARBA00022499"/>
    </source>
</evidence>
<dbReference type="SMART" id="SM00213">
    <property type="entry name" value="UBQ"/>
    <property type="match status" value="1"/>
</dbReference>
<dbReference type="Pfam" id="PF00240">
    <property type="entry name" value="ubiquitin"/>
    <property type="match status" value="1"/>
</dbReference>
<dbReference type="Gene3D" id="3.10.20.90">
    <property type="entry name" value="Phosphatidylinositol 3-kinase Catalytic Subunit, Chain A, domain 1"/>
    <property type="match status" value="3"/>
</dbReference>
<name>A0A699ITR7_TANCI</name>
<proteinExistence type="predicted"/>
<dbReference type="EMBL" id="BKCJ010332141">
    <property type="protein sequence ID" value="GEZ85028.1"/>
    <property type="molecule type" value="Genomic_DNA"/>
</dbReference>
<sequence length="188" mass="21253">MKDDDPPGSQQVNTIANVKAMIRDKEGLFVGEQLDDSRILASYYIQKESALRLVDYTYSRHVAHDSLLLYHDPPLVLLNPTGNTLYLEVDNSNTIDHVKAMIQDNEEWIHPSLVVTLRKIFVKTYTGKAITLQVNSNTIGNVKAQIHHEEGIAPNEQRLIFEGTHLEDEQTLIFYGIHNSSTICLEAP</sequence>
<dbReference type="PANTHER" id="PTHR10666">
    <property type="entry name" value="UBIQUITIN"/>
    <property type="match status" value="1"/>
</dbReference>
<reference evidence="4" key="1">
    <citation type="journal article" date="2019" name="Sci. Rep.">
        <title>Draft genome of Tanacetum cinerariifolium, the natural source of mosquito coil.</title>
        <authorList>
            <person name="Yamashiro T."/>
            <person name="Shiraishi A."/>
            <person name="Satake H."/>
            <person name="Nakayama K."/>
        </authorList>
    </citation>
    <scope>NUCLEOTIDE SEQUENCE</scope>
</reference>
<comment type="caution">
    <text evidence="4">The sequence shown here is derived from an EMBL/GenBank/DDBJ whole genome shotgun (WGS) entry which is preliminary data.</text>
</comment>
<dbReference type="InterPro" id="IPR029071">
    <property type="entry name" value="Ubiquitin-like_domsf"/>
</dbReference>
<dbReference type="InterPro" id="IPR000626">
    <property type="entry name" value="Ubiquitin-like_dom"/>
</dbReference>
<dbReference type="AlphaFoldDB" id="A0A699ITR7"/>
<dbReference type="InterPro" id="IPR019956">
    <property type="entry name" value="Ubiquitin_dom"/>
</dbReference>
<feature type="domain" description="Ubiquitin-like" evidence="3">
    <location>
        <begin position="118"/>
        <end position="183"/>
    </location>
</feature>
<protein>
    <recommendedName>
        <fullName evidence="3">Ubiquitin-like domain-containing protein</fullName>
    </recommendedName>
</protein>
<dbReference type="InterPro" id="IPR050158">
    <property type="entry name" value="Ubiquitin_ubiquitin-like"/>
</dbReference>
<accession>A0A699ITR7</accession>